<keyword evidence="5" id="KW-1185">Reference proteome</keyword>
<feature type="compositionally biased region" description="Polar residues" evidence="2">
    <location>
        <begin position="192"/>
        <end position="217"/>
    </location>
</feature>
<evidence type="ECO:0000313" key="4">
    <source>
        <dbReference type="EMBL" id="KAK0618842.1"/>
    </source>
</evidence>
<dbReference type="SMART" id="SM00066">
    <property type="entry name" value="GAL4"/>
    <property type="match status" value="1"/>
</dbReference>
<evidence type="ECO:0000256" key="2">
    <source>
        <dbReference type="SAM" id="MobiDB-lite"/>
    </source>
</evidence>
<dbReference type="GO" id="GO:0008270">
    <property type="term" value="F:zinc ion binding"/>
    <property type="evidence" value="ECO:0007669"/>
    <property type="project" value="InterPro"/>
</dbReference>
<dbReference type="InterPro" id="IPR036864">
    <property type="entry name" value="Zn2-C6_fun-type_DNA-bd_sf"/>
</dbReference>
<accession>A0AA39WNV0</accession>
<evidence type="ECO:0000313" key="5">
    <source>
        <dbReference type="Proteomes" id="UP001175000"/>
    </source>
</evidence>
<comment type="caution">
    <text evidence="4">The sequence shown here is derived from an EMBL/GenBank/DDBJ whole genome shotgun (WGS) entry which is preliminary data.</text>
</comment>
<dbReference type="GO" id="GO:0000981">
    <property type="term" value="F:DNA-binding transcription factor activity, RNA polymerase II-specific"/>
    <property type="evidence" value="ECO:0007669"/>
    <property type="project" value="InterPro"/>
</dbReference>
<sequence>MAEQQQQQASDSDSPQQRKRIAVACGRCRKRKIRCSGDMGQGQPCLNCKNAGADQCLFLRVHAGTGGGDFGYSVSDARVLATRTPVAMPGTYPPDGLPNGDVLANSYRGSAGYAYPPTKSYYPAVSSYGPHYGAEEFDFQPLVSSDVAMMHPGSWSARKGSAYGSMYVDPSPSAYGGYGSATTPLVHRPAPSVSSDTTGPLSLSNFGADLPSTTSSDRVLPTPTRLPYPNPGARAPSSASPSSGPGTLADVAAAASYVASFEAYGAEPSSSASTHSSSHSQQHRSEYSSAGGAMFSDPDRSMDNGNPIDSYYSRRSDSLPSGTLSNGHTYIPPGEPLYPPVGHPGQGYPPRVGPVGSVDGRVAVAGTRV</sequence>
<dbReference type="InterPro" id="IPR001138">
    <property type="entry name" value="Zn2Cys6_DnaBD"/>
</dbReference>
<gene>
    <name evidence="4" type="ORF">B0T14DRAFT_536884</name>
</gene>
<dbReference type="AlphaFoldDB" id="A0AA39WNV0"/>
<feature type="compositionally biased region" description="Low complexity" evidence="2">
    <location>
        <begin position="231"/>
        <end position="246"/>
    </location>
</feature>
<evidence type="ECO:0000259" key="3">
    <source>
        <dbReference type="PROSITE" id="PS50048"/>
    </source>
</evidence>
<organism evidence="4 5">
    <name type="scientific">Immersiella caudata</name>
    <dbReference type="NCBI Taxonomy" id="314043"/>
    <lineage>
        <taxon>Eukaryota</taxon>
        <taxon>Fungi</taxon>
        <taxon>Dikarya</taxon>
        <taxon>Ascomycota</taxon>
        <taxon>Pezizomycotina</taxon>
        <taxon>Sordariomycetes</taxon>
        <taxon>Sordariomycetidae</taxon>
        <taxon>Sordariales</taxon>
        <taxon>Lasiosphaeriaceae</taxon>
        <taxon>Immersiella</taxon>
    </lineage>
</organism>
<dbReference type="EMBL" id="JAULSU010000004">
    <property type="protein sequence ID" value="KAK0618842.1"/>
    <property type="molecule type" value="Genomic_DNA"/>
</dbReference>
<proteinExistence type="predicted"/>
<dbReference type="PROSITE" id="PS00463">
    <property type="entry name" value="ZN2_CY6_FUNGAL_1"/>
    <property type="match status" value="1"/>
</dbReference>
<keyword evidence="1" id="KW-0539">Nucleus</keyword>
<feature type="compositionally biased region" description="Low complexity" evidence="2">
    <location>
        <begin position="267"/>
        <end position="280"/>
    </location>
</feature>
<feature type="compositionally biased region" description="Polar residues" evidence="2">
    <location>
        <begin position="318"/>
        <end position="328"/>
    </location>
</feature>
<dbReference type="Gene3D" id="4.10.240.10">
    <property type="entry name" value="Zn(2)-C6 fungal-type DNA-binding domain"/>
    <property type="match status" value="1"/>
</dbReference>
<feature type="domain" description="Zn(2)-C6 fungal-type" evidence="3">
    <location>
        <begin position="24"/>
        <end position="58"/>
    </location>
</feature>
<evidence type="ECO:0000256" key="1">
    <source>
        <dbReference type="ARBA" id="ARBA00023242"/>
    </source>
</evidence>
<dbReference type="Pfam" id="PF00172">
    <property type="entry name" value="Zn_clus"/>
    <property type="match status" value="1"/>
</dbReference>
<dbReference type="Proteomes" id="UP001175000">
    <property type="component" value="Unassembled WGS sequence"/>
</dbReference>
<protein>
    <recommendedName>
        <fullName evidence="3">Zn(2)-C6 fungal-type domain-containing protein</fullName>
    </recommendedName>
</protein>
<feature type="compositionally biased region" description="Pro residues" evidence="2">
    <location>
        <begin position="333"/>
        <end position="342"/>
    </location>
</feature>
<dbReference type="SUPFAM" id="SSF57701">
    <property type="entry name" value="Zn2/Cys6 DNA-binding domain"/>
    <property type="match status" value="1"/>
</dbReference>
<feature type="region of interest" description="Disordered" evidence="2">
    <location>
        <begin position="267"/>
        <end position="355"/>
    </location>
</feature>
<dbReference type="CDD" id="cd00067">
    <property type="entry name" value="GAL4"/>
    <property type="match status" value="1"/>
</dbReference>
<reference evidence="4" key="1">
    <citation type="submission" date="2023-06" db="EMBL/GenBank/DDBJ databases">
        <title>Genome-scale phylogeny and comparative genomics of the fungal order Sordariales.</title>
        <authorList>
            <consortium name="Lawrence Berkeley National Laboratory"/>
            <person name="Hensen N."/>
            <person name="Bonometti L."/>
            <person name="Westerberg I."/>
            <person name="Brannstrom I.O."/>
            <person name="Guillou S."/>
            <person name="Cros-Aarteil S."/>
            <person name="Calhoun S."/>
            <person name="Haridas S."/>
            <person name="Kuo A."/>
            <person name="Mondo S."/>
            <person name="Pangilinan J."/>
            <person name="Riley R."/>
            <person name="Labutti K."/>
            <person name="Andreopoulos B."/>
            <person name="Lipzen A."/>
            <person name="Chen C."/>
            <person name="Yanf M."/>
            <person name="Daum C."/>
            <person name="Ng V."/>
            <person name="Clum A."/>
            <person name="Steindorff A."/>
            <person name="Ohm R."/>
            <person name="Martin F."/>
            <person name="Silar P."/>
            <person name="Natvig D."/>
            <person name="Lalanne C."/>
            <person name="Gautier V."/>
            <person name="Ament-Velasquez S.L."/>
            <person name="Kruys A."/>
            <person name="Hutchinson M.I."/>
            <person name="Powell A.J."/>
            <person name="Barry K."/>
            <person name="Miller A.N."/>
            <person name="Grigoriev I.V."/>
            <person name="Debuchy R."/>
            <person name="Gladieux P."/>
            <person name="Thoren M.H."/>
            <person name="Johannesson H."/>
        </authorList>
    </citation>
    <scope>NUCLEOTIDE SEQUENCE</scope>
    <source>
        <strain evidence="4">CBS 606.72</strain>
    </source>
</reference>
<dbReference type="PROSITE" id="PS50048">
    <property type="entry name" value="ZN2_CY6_FUNGAL_2"/>
    <property type="match status" value="1"/>
</dbReference>
<name>A0AA39WNV0_9PEZI</name>
<feature type="region of interest" description="Disordered" evidence="2">
    <location>
        <begin position="189"/>
        <end position="246"/>
    </location>
</feature>